<feature type="non-terminal residue" evidence="7">
    <location>
        <position position="140"/>
    </location>
</feature>
<evidence type="ECO:0000256" key="2">
    <source>
        <dbReference type="ARBA" id="ARBA00005543"/>
    </source>
</evidence>
<dbReference type="PANTHER" id="PTHR36091:SF1">
    <property type="entry name" value="ALTERED INHERITANCE OF MITOCHONDRIA PROTEIN 9, MITOCHONDRIAL"/>
    <property type="match status" value="1"/>
</dbReference>
<dbReference type="InterPro" id="IPR051035">
    <property type="entry name" value="Mito_inheritance_9"/>
</dbReference>
<dbReference type="PANTHER" id="PTHR36091">
    <property type="entry name" value="ALTERED INHERITANCE OF MITOCHONDRIA PROTEIN 9, MITOCHONDRIAL"/>
    <property type="match status" value="1"/>
</dbReference>
<reference evidence="8" key="2">
    <citation type="submission" date="2015-01" db="EMBL/GenBank/DDBJ databases">
        <title>Evolutionary Origins and Diversification of the Mycorrhizal Mutualists.</title>
        <authorList>
            <consortium name="DOE Joint Genome Institute"/>
            <consortium name="Mycorrhizal Genomics Consortium"/>
            <person name="Kohler A."/>
            <person name="Kuo A."/>
            <person name="Nagy L.G."/>
            <person name="Floudas D."/>
            <person name="Copeland A."/>
            <person name="Barry K.W."/>
            <person name="Cichocki N."/>
            <person name="Veneault-Fourrey C."/>
            <person name="LaButti K."/>
            <person name="Lindquist E.A."/>
            <person name="Lipzen A."/>
            <person name="Lundell T."/>
            <person name="Morin E."/>
            <person name="Murat C."/>
            <person name="Riley R."/>
            <person name="Ohm R."/>
            <person name="Sun H."/>
            <person name="Tunlid A."/>
            <person name="Henrissat B."/>
            <person name="Grigoriev I.V."/>
            <person name="Hibbett D.S."/>
            <person name="Martin F."/>
        </authorList>
    </citation>
    <scope>NUCLEOTIDE SEQUENCE [LARGE SCALE GENOMIC DNA]</scope>
    <source>
        <strain evidence="8">h7</strain>
    </source>
</reference>
<dbReference type="AlphaFoldDB" id="A0A0C2Y4B3"/>
<evidence type="ECO:0000313" key="7">
    <source>
        <dbReference type="EMBL" id="KIM35912.1"/>
    </source>
</evidence>
<comment type="similarity">
    <text evidence="2">Belongs to the AIM9 family.</text>
</comment>
<reference evidence="7 8" key="1">
    <citation type="submission" date="2014-04" db="EMBL/GenBank/DDBJ databases">
        <authorList>
            <consortium name="DOE Joint Genome Institute"/>
            <person name="Kuo A."/>
            <person name="Gay G."/>
            <person name="Dore J."/>
            <person name="Kohler A."/>
            <person name="Nagy L.G."/>
            <person name="Floudas D."/>
            <person name="Copeland A."/>
            <person name="Barry K.W."/>
            <person name="Cichocki N."/>
            <person name="Veneault-Fourrey C."/>
            <person name="LaButti K."/>
            <person name="Lindquist E.A."/>
            <person name="Lipzen A."/>
            <person name="Lundell T."/>
            <person name="Morin E."/>
            <person name="Murat C."/>
            <person name="Sun H."/>
            <person name="Tunlid A."/>
            <person name="Henrissat B."/>
            <person name="Grigoriev I.V."/>
            <person name="Hibbett D.S."/>
            <person name="Martin F."/>
            <person name="Nordberg H.P."/>
            <person name="Cantor M.N."/>
            <person name="Hua S.X."/>
        </authorList>
    </citation>
    <scope>NUCLEOTIDE SEQUENCE [LARGE SCALE GENOMIC DNA]</scope>
    <source>
        <strain evidence="8">h7</strain>
    </source>
</reference>
<keyword evidence="4" id="KW-0809">Transit peptide</keyword>
<evidence type="ECO:0000256" key="1">
    <source>
        <dbReference type="ARBA" id="ARBA00004173"/>
    </source>
</evidence>
<evidence type="ECO:0000256" key="5">
    <source>
        <dbReference type="ARBA" id="ARBA00023128"/>
    </source>
</evidence>
<evidence type="ECO:0000256" key="6">
    <source>
        <dbReference type="ARBA" id="ARBA00031849"/>
    </source>
</evidence>
<evidence type="ECO:0000256" key="4">
    <source>
        <dbReference type="ARBA" id="ARBA00022946"/>
    </source>
</evidence>
<evidence type="ECO:0000256" key="3">
    <source>
        <dbReference type="ARBA" id="ARBA00016197"/>
    </source>
</evidence>
<comment type="subcellular location">
    <subcellularLocation>
        <location evidence="1">Mitochondrion</location>
    </subcellularLocation>
</comment>
<dbReference type="SUPFAM" id="SSF56112">
    <property type="entry name" value="Protein kinase-like (PK-like)"/>
    <property type="match status" value="1"/>
</dbReference>
<dbReference type="EMBL" id="KN831812">
    <property type="protein sequence ID" value="KIM35912.1"/>
    <property type="molecule type" value="Genomic_DNA"/>
</dbReference>
<dbReference type="GO" id="GO:0005739">
    <property type="term" value="C:mitochondrion"/>
    <property type="evidence" value="ECO:0007669"/>
    <property type="project" value="UniProtKB-SubCell"/>
</dbReference>
<name>A0A0C2Y4B3_HEBCY</name>
<evidence type="ECO:0000313" key="8">
    <source>
        <dbReference type="Proteomes" id="UP000053424"/>
    </source>
</evidence>
<feature type="non-terminal residue" evidence="7">
    <location>
        <position position="1"/>
    </location>
</feature>
<keyword evidence="8" id="KW-1185">Reference proteome</keyword>
<dbReference type="OrthoDB" id="2831558at2759"/>
<sequence>LNVSELDPGSMNRVFSLSFDNGIEFIAKIPFYIAGPKHFCTVSEVATLDYLRTELGIPVPTVRAWCSRAESTAVGAEYIMYDKIPGLPLHHYDQTELPVEDDPCVDILPAIQTTETRLACVCFSQIGSIYYKADVSESPE</sequence>
<dbReference type="Proteomes" id="UP000053424">
    <property type="component" value="Unassembled WGS sequence"/>
</dbReference>
<organism evidence="7 8">
    <name type="scientific">Hebeloma cylindrosporum</name>
    <dbReference type="NCBI Taxonomy" id="76867"/>
    <lineage>
        <taxon>Eukaryota</taxon>
        <taxon>Fungi</taxon>
        <taxon>Dikarya</taxon>
        <taxon>Basidiomycota</taxon>
        <taxon>Agaricomycotina</taxon>
        <taxon>Agaricomycetes</taxon>
        <taxon>Agaricomycetidae</taxon>
        <taxon>Agaricales</taxon>
        <taxon>Agaricineae</taxon>
        <taxon>Hymenogastraceae</taxon>
        <taxon>Hebeloma</taxon>
    </lineage>
</organism>
<proteinExistence type="inferred from homology"/>
<accession>A0A0C2Y4B3</accession>
<gene>
    <name evidence="7" type="ORF">M413DRAFT_44592</name>
</gene>
<dbReference type="HOGENOM" id="CLU_1839876_0_0_1"/>
<protein>
    <recommendedName>
        <fullName evidence="3">Altered inheritance of mitochondria protein 9, mitochondrial</fullName>
    </recommendedName>
    <alternativeName>
        <fullName evidence="6">Found in mitochondrial proteome protein 29</fullName>
    </alternativeName>
</protein>
<dbReference type="InterPro" id="IPR011009">
    <property type="entry name" value="Kinase-like_dom_sf"/>
</dbReference>
<keyword evidence="5" id="KW-0496">Mitochondrion</keyword>